<keyword evidence="3" id="KW-1185">Reference proteome</keyword>
<accession>A0ABR2L9M6</accession>
<feature type="region of interest" description="Disordered" evidence="1">
    <location>
        <begin position="45"/>
        <end position="78"/>
    </location>
</feature>
<name>A0ABR2L9M6_9EUKA</name>
<protein>
    <submittedName>
        <fullName evidence="2">Uncharacterized protein</fullName>
    </submittedName>
</protein>
<organism evidence="2 3">
    <name type="scientific">Tritrichomonas musculus</name>
    <dbReference type="NCBI Taxonomy" id="1915356"/>
    <lineage>
        <taxon>Eukaryota</taxon>
        <taxon>Metamonada</taxon>
        <taxon>Parabasalia</taxon>
        <taxon>Tritrichomonadida</taxon>
        <taxon>Tritrichomonadidae</taxon>
        <taxon>Tritrichomonas</taxon>
    </lineage>
</organism>
<evidence type="ECO:0000313" key="2">
    <source>
        <dbReference type="EMBL" id="KAK8900071.1"/>
    </source>
</evidence>
<reference evidence="2 3" key="1">
    <citation type="submission" date="2024-04" db="EMBL/GenBank/DDBJ databases">
        <title>Tritrichomonas musculus Genome.</title>
        <authorList>
            <person name="Alves-Ferreira E."/>
            <person name="Grigg M."/>
            <person name="Lorenzi H."/>
            <person name="Galac M."/>
        </authorList>
    </citation>
    <scope>NUCLEOTIDE SEQUENCE [LARGE SCALE GENOMIC DNA]</scope>
    <source>
        <strain evidence="2 3">EAF2021</strain>
    </source>
</reference>
<evidence type="ECO:0000256" key="1">
    <source>
        <dbReference type="SAM" id="MobiDB-lite"/>
    </source>
</evidence>
<dbReference type="EMBL" id="JAPFFF010000001">
    <property type="protein sequence ID" value="KAK8900071.1"/>
    <property type="molecule type" value="Genomic_DNA"/>
</dbReference>
<comment type="caution">
    <text evidence="2">The sequence shown here is derived from an EMBL/GenBank/DDBJ whole genome shotgun (WGS) entry which is preliminary data.</text>
</comment>
<proteinExistence type="predicted"/>
<feature type="compositionally biased region" description="Basic residues" evidence="1">
    <location>
        <begin position="51"/>
        <end position="61"/>
    </location>
</feature>
<evidence type="ECO:0000313" key="3">
    <source>
        <dbReference type="Proteomes" id="UP001470230"/>
    </source>
</evidence>
<sequence length="78" mass="9267">MQNDPENAPMKILECCQALTLNPAAYDELLNDSHRLVNQRNYKRKPEVMRQKNKSRLIFRNKYKEDPNGDYGNNQQEQ</sequence>
<gene>
    <name evidence="2" type="ORF">M9Y10_002394</name>
</gene>
<dbReference type="Proteomes" id="UP001470230">
    <property type="component" value="Unassembled WGS sequence"/>
</dbReference>